<evidence type="ECO:0000313" key="2">
    <source>
        <dbReference type="EMBL" id="APH71942.1"/>
    </source>
</evidence>
<evidence type="ECO:0008006" key="4">
    <source>
        <dbReference type="Google" id="ProtNLM"/>
    </source>
</evidence>
<reference evidence="3" key="1">
    <citation type="submission" date="2016-11" db="EMBL/GenBank/DDBJ databases">
        <title>Mesorhizobium oceanicum sp. nov., isolated from deep seawater in South China Sea.</title>
        <authorList>
            <person name="Fu G.-Y."/>
        </authorList>
    </citation>
    <scope>NUCLEOTIDE SEQUENCE [LARGE SCALE GENOMIC DNA]</scope>
    <source>
        <strain evidence="3">B7</strain>
    </source>
</reference>
<keyword evidence="1" id="KW-0472">Membrane</keyword>
<dbReference type="STRING" id="1670800.BSQ44_11650"/>
<dbReference type="OrthoDB" id="7959514at2"/>
<accession>A0A1L3SRL5</accession>
<evidence type="ECO:0000313" key="3">
    <source>
        <dbReference type="Proteomes" id="UP000182840"/>
    </source>
</evidence>
<organism evidence="2 3">
    <name type="scientific">Aquibium oceanicum</name>
    <dbReference type="NCBI Taxonomy" id="1670800"/>
    <lineage>
        <taxon>Bacteria</taxon>
        <taxon>Pseudomonadati</taxon>
        <taxon>Pseudomonadota</taxon>
        <taxon>Alphaproteobacteria</taxon>
        <taxon>Hyphomicrobiales</taxon>
        <taxon>Phyllobacteriaceae</taxon>
        <taxon>Aquibium</taxon>
    </lineage>
</organism>
<dbReference type="KEGG" id="meso:BSQ44_11650"/>
<feature type="transmembrane region" description="Helical" evidence="1">
    <location>
        <begin position="18"/>
        <end position="38"/>
    </location>
</feature>
<protein>
    <recommendedName>
        <fullName evidence="4">Transmembrane anchored protein</fullName>
    </recommendedName>
</protein>
<proteinExistence type="predicted"/>
<keyword evidence="1" id="KW-1133">Transmembrane helix</keyword>
<keyword evidence="3" id="KW-1185">Reference proteome</keyword>
<evidence type="ECO:0000256" key="1">
    <source>
        <dbReference type="SAM" id="Phobius"/>
    </source>
</evidence>
<gene>
    <name evidence="2" type="ORF">BSQ44_11650</name>
</gene>
<dbReference type="AlphaFoldDB" id="A0A1L3SRL5"/>
<keyword evidence="1" id="KW-0812">Transmembrane</keyword>
<name>A0A1L3SRL5_9HYPH</name>
<dbReference type="EMBL" id="CP018171">
    <property type="protein sequence ID" value="APH71942.1"/>
    <property type="molecule type" value="Genomic_DNA"/>
</dbReference>
<dbReference type="Proteomes" id="UP000182840">
    <property type="component" value="Chromosome"/>
</dbReference>
<dbReference type="RefSeq" id="WP_072604242.1">
    <property type="nucleotide sequence ID" value="NZ_CP018171.1"/>
</dbReference>
<sequence length="243" mass="26262">MPTAASDTQSTAAFGEGFVLKVFAVFAAMAVLSALISIGGRYVGGSIALGGHSEDQTLREIVIGNNVLVVQSNAIRFESERRDGVAAGLHLYLKWPEMKGYRADLRDDFNNVGGARNILFLTFEPRMMSRDMSGRLEPIYRSLVRTPGRAGPAGLTFYDFIEKSGYMDEMLVVGPEAPGSGTFTARCLTGAAAEQSLAGCERDIFVGDDLALVYRFPSSLLADWRRIDAAIMAFSKATIRTGP</sequence>